<accession>A0AAU7APF0</accession>
<protein>
    <recommendedName>
        <fullName evidence="1">CheW-like domain-containing protein</fullName>
    </recommendedName>
</protein>
<dbReference type="GO" id="GO:0005829">
    <property type="term" value="C:cytosol"/>
    <property type="evidence" value="ECO:0007669"/>
    <property type="project" value="TreeGrafter"/>
</dbReference>
<dbReference type="GO" id="GO:0006935">
    <property type="term" value="P:chemotaxis"/>
    <property type="evidence" value="ECO:0007669"/>
    <property type="project" value="InterPro"/>
</dbReference>
<dbReference type="GO" id="GO:0007165">
    <property type="term" value="P:signal transduction"/>
    <property type="evidence" value="ECO:0007669"/>
    <property type="project" value="InterPro"/>
</dbReference>
<evidence type="ECO:0000259" key="1">
    <source>
        <dbReference type="PROSITE" id="PS50851"/>
    </source>
</evidence>
<organism evidence="2">
    <name type="scientific">Paraconexibacter sp. AEG42_29</name>
    <dbReference type="NCBI Taxonomy" id="2997339"/>
    <lineage>
        <taxon>Bacteria</taxon>
        <taxon>Bacillati</taxon>
        <taxon>Actinomycetota</taxon>
        <taxon>Thermoleophilia</taxon>
        <taxon>Solirubrobacterales</taxon>
        <taxon>Paraconexibacteraceae</taxon>
        <taxon>Paraconexibacter</taxon>
    </lineage>
</organism>
<evidence type="ECO:0000313" key="2">
    <source>
        <dbReference type="EMBL" id="XAY03244.1"/>
    </source>
</evidence>
<reference evidence="2" key="1">
    <citation type="submission" date="2022-12" db="EMBL/GenBank/DDBJ databases">
        <title>Paraconexibacter alkalitolerans sp. nov. and Baekduia alba sp. nov., isolated from soil and emended description of the genera Paraconexibacter (Chun et al., 2020) and Baekduia (An et al., 2020).</title>
        <authorList>
            <person name="Vieira S."/>
            <person name="Huber K.J."/>
            <person name="Geppert A."/>
            <person name="Wolf J."/>
            <person name="Neumann-Schaal M."/>
            <person name="Muesken M."/>
            <person name="Overmann J."/>
        </authorList>
    </citation>
    <scope>NUCLEOTIDE SEQUENCE</scope>
    <source>
        <strain evidence="2">AEG42_29</strain>
    </source>
</reference>
<name>A0AAU7APF0_9ACTN</name>
<dbReference type="InterPro" id="IPR036061">
    <property type="entry name" value="CheW-like_dom_sf"/>
</dbReference>
<dbReference type="KEGG" id="parq:DSM112329_00056"/>
<feature type="domain" description="CheW-like" evidence="1">
    <location>
        <begin position="6"/>
        <end position="143"/>
    </location>
</feature>
<dbReference type="RefSeq" id="WP_354699799.1">
    <property type="nucleotide sequence ID" value="NZ_CP114014.1"/>
</dbReference>
<dbReference type="PANTHER" id="PTHR22617:SF23">
    <property type="entry name" value="CHEMOTAXIS PROTEIN CHEW"/>
    <property type="match status" value="1"/>
</dbReference>
<dbReference type="AlphaFoldDB" id="A0AAU7APF0"/>
<dbReference type="Pfam" id="PF01584">
    <property type="entry name" value="CheW"/>
    <property type="match status" value="1"/>
</dbReference>
<dbReference type="EMBL" id="CP114014">
    <property type="protein sequence ID" value="XAY03244.1"/>
    <property type="molecule type" value="Genomic_DNA"/>
</dbReference>
<dbReference type="InterPro" id="IPR039315">
    <property type="entry name" value="CheW"/>
</dbReference>
<sequence length="177" mass="18391">MSDHTSGQLVVFSLGTEEYALPISYVHEIIRWTEPRAVASEDPSVCGVISLRGKILPVFDLATRLGLTSARSDRAKIVIVERDGSMAGVVVDDVEEVLTLEDGQLDKDGGSGVSGDCIEAIAKIKDRLVVLLSPEHIVASGAEAQRAAAAAAAEIAVAAESATAAAEDARLVEPVAA</sequence>
<dbReference type="PROSITE" id="PS50851">
    <property type="entry name" value="CHEW"/>
    <property type="match status" value="1"/>
</dbReference>
<dbReference type="PANTHER" id="PTHR22617">
    <property type="entry name" value="CHEMOTAXIS SENSOR HISTIDINE KINASE-RELATED"/>
    <property type="match status" value="1"/>
</dbReference>
<gene>
    <name evidence="2" type="ORF">DSM112329_00056</name>
</gene>
<proteinExistence type="predicted"/>
<dbReference type="InterPro" id="IPR002545">
    <property type="entry name" value="CheW-lke_dom"/>
</dbReference>
<dbReference type="SMART" id="SM00260">
    <property type="entry name" value="CheW"/>
    <property type="match status" value="1"/>
</dbReference>
<dbReference type="Gene3D" id="2.40.50.180">
    <property type="entry name" value="CheA-289, Domain 4"/>
    <property type="match status" value="1"/>
</dbReference>
<dbReference type="SUPFAM" id="SSF50341">
    <property type="entry name" value="CheW-like"/>
    <property type="match status" value="1"/>
</dbReference>
<dbReference type="Gene3D" id="2.30.30.40">
    <property type="entry name" value="SH3 Domains"/>
    <property type="match status" value="1"/>
</dbReference>